<accession>A0A673ZQJ8</accession>
<dbReference type="Pfam" id="PF08742">
    <property type="entry name" value="C8"/>
    <property type="match status" value="1"/>
</dbReference>
<dbReference type="AlphaFoldDB" id="A0A673ZQJ8"/>
<reference evidence="5" key="1">
    <citation type="submission" date="2025-08" db="UniProtKB">
        <authorList>
            <consortium name="Ensembl"/>
        </authorList>
    </citation>
    <scope>IDENTIFICATION</scope>
</reference>
<dbReference type="InterPro" id="IPR014853">
    <property type="entry name" value="VWF/SSPO/ZAN-like_Cys-rich_dom"/>
</dbReference>
<organism evidence="5 6">
    <name type="scientific">Salmo trutta</name>
    <name type="common">Brown trout</name>
    <dbReference type="NCBI Taxonomy" id="8032"/>
    <lineage>
        <taxon>Eukaryota</taxon>
        <taxon>Metazoa</taxon>
        <taxon>Chordata</taxon>
        <taxon>Craniata</taxon>
        <taxon>Vertebrata</taxon>
        <taxon>Euteleostomi</taxon>
        <taxon>Actinopterygii</taxon>
        <taxon>Neopterygii</taxon>
        <taxon>Teleostei</taxon>
        <taxon>Protacanthopterygii</taxon>
        <taxon>Salmoniformes</taxon>
        <taxon>Salmonidae</taxon>
        <taxon>Salmoninae</taxon>
        <taxon>Salmo</taxon>
    </lineage>
</organism>
<keyword evidence="6" id="KW-1185">Reference proteome</keyword>
<proteinExistence type="predicted"/>
<feature type="domain" description="VWFD" evidence="4">
    <location>
        <begin position="42"/>
        <end position="209"/>
    </location>
</feature>
<evidence type="ECO:0000313" key="5">
    <source>
        <dbReference type="Ensembl" id="ENSSTUP00000048962.1"/>
    </source>
</evidence>
<evidence type="ECO:0000256" key="2">
    <source>
        <dbReference type="ARBA" id="ARBA00023180"/>
    </source>
</evidence>
<dbReference type="PANTHER" id="PTHR11339:SF371">
    <property type="entry name" value="MUCIN-2"/>
    <property type="match status" value="1"/>
</dbReference>
<evidence type="ECO:0000256" key="1">
    <source>
        <dbReference type="ARBA" id="ARBA00023157"/>
    </source>
</evidence>
<evidence type="ECO:0000313" key="6">
    <source>
        <dbReference type="Proteomes" id="UP000472277"/>
    </source>
</evidence>
<keyword evidence="2" id="KW-0325">Glycoprotein</keyword>
<name>A0A673ZQJ8_SALTR</name>
<keyword evidence="1" id="KW-1015">Disulfide bond</keyword>
<reference evidence="5" key="2">
    <citation type="submission" date="2025-09" db="UniProtKB">
        <authorList>
            <consortium name="Ensembl"/>
        </authorList>
    </citation>
    <scope>IDENTIFICATION</scope>
</reference>
<sequence length="434" mass="48827">MLHYLQFTAKLLFVSLSDSIHLKWVTFSVFVSSARQSNHVNSICSTWGREHFKTFDGDVYQFPGTCEYNLASDCHSESYQEFSVHLKRNGATEAEGNPTVKHVVVTINDLVLHLTKTQVACNSAVLPWRSPTGEELQFTPNSTPKVGLVVIGNGEDAVMVELDTEYTNRTCGLCGDFNGLPVHNEFIHNGDPIEFGNRQKVHRPNEDCEDPYEEEEEDEPADVQPKEDTCQGLLRSPLWSSCGAVVNPEPYIQACIQDLTLAEYSRQCSHAGGQPPHWRTTAFCQCPFNMCILESGSPSHDTCTHSDTSSLCEETPDGGCFCPHGHVSAKHDKVYNSGEVFQTDREEWWIFPALLHVQLRRVSHVTTFDGKAYTFHGDCYYPLAKWKDEASPKFTVLVQLVPCIRQKFDTCLKSVVVLLNNDRNNVSITFDIYT</sequence>
<dbReference type="PROSITE" id="PS51233">
    <property type="entry name" value="VWFD"/>
    <property type="match status" value="2"/>
</dbReference>
<dbReference type="Ensembl" id="ENSSTUT00000051069.1">
    <property type="protein sequence ID" value="ENSSTUP00000048962.1"/>
    <property type="gene ID" value="ENSSTUG00000020576.1"/>
</dbReference>
<feature type="compositionally biased region" description="Acidic residues" evidence="3">
    <location>
        <begin position="207"/>
        <end position="221"/>
    </location>
</feature>
<dbReference type="Proteomes" id="UP000472277">
    <property type="component" value="Chromosome 4"/>
</dbReference>
<feature type="domain" description="VWFD" evidence="4">
    <location>
        <begin position="355"/>
        <end position="434"/>
    </location>
</feature>
<dbReference type="SMART" id="SM00216">
    <property type="entry name" value="VWD"/>
    <property type="match status" value="1"/>
</dbReference>
<dbReference type="SMART" id="SM00832">
    <property type="entry name" value="C8"/>
    <property type="match status" value="1"/>
</dbReference>
<dbReference type="InterPro" id="IPR001846">
    <property type="entry name" value="VWF_type-D"/>
</dbReference>
<protein>
    <recommendedName>
        <fullName evidence="4">VWFD domain-containing protein</fullName>
    </recommendedName>
</protein>
<evidence type="ECO:0000259" key="4">
    <source>
        <dbReference type="PROSITE" id="PS51233"/>
    </source>
</evidence>
<evidence type="ECO:0000256" key="3">
    <source>
        <dbReference type="SAM" id="MobiDB-lite"/>
    </source>
</evidence>
<dbReference type="GO" id="GO:0031012">
    <property type="term" value="C:extracellular matrix"/>
    <property type="evidence" value="ECO:0007669"/>
    <property type="project" value="TreeGrafter"/>
</dbReference>
<dbReference type="OMA" id="NHEVYIQ"/>
<feature type="region of interest" description="Disordered" evidence="3">
    <location>
        <begin position="197"/>
        <end position="225"/>
    </location>
</feature>
<dbReference type="InParanoid" id="A0A673ZQJ8"/>
<dbReference type="GeneTree" id="ENSGT00940000164871"/>
<dbReference type="InterPro" id="IPR050780">
    <property type="entry name" value="Mucin_vWF_Thrombospondin_sf"/>
</dbReference>
<dbReference type="PANTHER" id="PTHR11339">
    <property type="entry name" value="EXTRACELLULAR MATRIX GLYCOPROTEIN RELATED"/>
    <property type="match status" value="1"/>
</dbReference>
<dbReference type="Pfam" id="PF00094">
    <property type="entry name" value="VWD"/>
    <property type="match status" value="2"/>
</dbReference>
<dbReference type="GO" id="GO:0005615">
    <property type="term" value="C:extracellular space"/>
    <property type="evidence" value="ECO:0007669"/>
    <property type="project" value="TreeGrafter"/>
</dbReference>